<dbReference type="SMART" id="SM00986">
    <property type="entry name" value="UDG"/>
    <property type="match status" value="1"/>
</dbReference>
<evidence type="ECO:0000256" key="6">
    <source>
        <dbReference type="ARBA" id="ARBA00023242"/>
    </source>
</evidence>
<evidence type="ECO:0000256" key="7">
    <source>
        <dbReference type="HAMAP-Rule" id="MF_03166"/>
    </source>
</evidence>
<dbReference type="OrthoDB" id="10031947at2759"/>
<evidence type="ECO:0000256" key="1">
    <source>
        <dbReference type="ARBA" id="ARBA00008184"/>
    </source>
</evidence>
<evidence type="ECO:0000313" key="11">
    <source>
        <dbReference type="EMBL" id="GLB40519.1"/>
    </source>
</evidence>
<protein>
    <recommendedName>
        <fullName evidence="7">Uracil-DNA glycosylase</fullName>
        <shortName evidence="7">UDG</shortName>
        <ecNumber evidence="7">3.2.2.27</ecNumber>
    </recommendedName>
</protein>
<feature type="region of interest" description="Disordered" evidence="9">
    <location>
        <begin position="1"/>
        <end position="72"/>
    </location>
</feature>
<dbReference type="PROSITE" id="PS00130">
    <property type="entry name" value="U_DNA_GLYCOSYLASE"/>
    <property type="match status" value="1"/>
</dbReference>
<feature type="active site" description="Proton acceptor" evidence="7 8">
    <location>
        <position position="198"/>
    </location>
</feature>
<keyword evidence="3 7" id="KW-0378">Hydrolase</keyword>
<dbReference type="GO" id="GO:0005739">
    <property type="term" value="C:mitochondrion"/>
    <property type="evidence" value="ECO:0007669"/>
    <property type="project" value="UniProtKB-SubCell"/>
</dbReference>
<dbReference type="PANTHER" id="PTHR11264">
    <property type="entry name" value="URACIL-DNA GLYCOSYLASE"/>
    <property type="match status" value="1"/>
</dbReference>
<evidence type="ECO:0000256" key="5">
    <source>
        <dbReference type="ARBA" id="ARBA00023204"/>
    </source>
</evidence>
<dbReference type="GO" id="GO:0004844">
    <property type="term" value="F:uracil DNA N-glycosylase activity"/>
    <property type="evidence" value="ECO:0007669"/>
    <property type="project" value="UniProtKB-UniRule"/>
</dbReference>
<organism evidence="11 12">
    <name type="scientific">Lyophyllum shimeji</name>
    <name type="common">Hon-shimeji</name>
    <name type="synonym">Tricholoma shimeji</name>
    <dbReference type="NCBI Taxonomy" id="47721"/>
    <lineage>
        <taxon>Eukaryota</taxon>
        <taxon>Fungi</taxon>
        <taxon>Dikarya</taxon>
        <taxon>Basidiomycota</taxon>
        <taxon>Agaricomycotina</taxon>
        <taxon>Agaricomycetes</taxon>
        <taxon>Agaricomycetidae</taxon>
        <taxon>Agaricales</taxon>
        <taxon>Tricholomatineae</taxon>
        <taxon>Lyophyllaceae</taxon>
        <taxon>Lyophyllum</taxon>
    </lineage>
</organism>
<comment type="similarity">
    <text evidence="1 7">Belongs to the uracil-DNA glycosylase (UDG) superfamily. UNG family.</text>
</comment>
<proteinExistence type="inferred from homology"/>
<dbReference type="NCBIfam" id="TIGR00628">
    <property type="entry name" value="ung"/>
    <property type="match status" value="1"/>
</dbReference>
<accession>A0A9P3PS27</accession>
<evidence type="ECO:0000313" key="12">
    <source>
        <dbReference type="Proteomes" id="UP001063166"/>
    </source>
</evidence>
<dbReference type="NCBIfam" id="NF003592">
    <property type="entry name" value="PRK05254.1-5"/>
    <property type="match status" value="1"/>
</dbReference>
<comment type="caution">
    <text evidence="11">The sequence shown here is derived from an EMBL/GenBank/DDBJ whole genome shotgun (WGS) entry which is preliminary data.</text>
</comment>
<feature type="compositionally biased region" description="Polar residues" evidence="9">
    <location>
        <begin position="56"/>
        <end position="65"/>
    </location>
</feature>
<dbReference type="FunFam" id="3.40.470.10:FF:000007">
    <property type="entry name" value="Uracil-DNA glycosylase"/>
    <property type="match status" value="1"/>
</dbReference>
<dbReference type="InterPro" id="IPR036895">
    <property type="entry name" value="Uracil-DNA_glycosylase-like_sf"/>
</dbReference>
<dbReference type="AlphaFoldDB" id="A0A9P3PS27"/>
<name>A0A9P3PS27_LYOSH</name>
<dbReference type="EMBL" id="BRPK01000008">
    <property type="protein sequence ID" value="GLB40519.1"/>
    <property type="molecule type" value="Genomic_DNA"/>
</dbReference>
<comment type="catalytic activity">
    <reaction evidence="7">
        <text>Hydrolyzes single-stranded DNA or mismatched double-stranded DNA and polynucleotides, releasing free uracil.</text>
        <dbReference type="EC" id="3.2.2.27"/>
    </reaction>
</comment>
<evidence type="ECO:0000256" key="9">
    <source>
        <dbReference type="SAM" id="MobiDB-lite"/>
    </source>
</evidence>
<dbReference type="NCBIfam" id="NF003588">
    <property type="entry name" value="PRK05254.1-1"/>
    <property type="match status" value="1"/>
</dbReference>
<comment type="subcellular location">
    <subcellularLocation>
        <location evidence="7">Mitochondrion</location>
    </subcellularLocation>
    <subcellularLocation>
        <location evidence="7">Nucleus</location>
    </subcellularLocation>
</comment>
<dbReference type="Gene3D" id="3.40.470.10">
    <property type="entry name" value="Uracil-DNA glycosylase-like domain"/>
    <property type="match status" value="1"/>
</dbReference>
<dbReference type="GO" id="GO:0097510">
    <property type="term" value="P:base-excision repair, AP site formation via deaminated base removal"/>
    <property type="evidence" value="ECO:0007669"/>
    <property type="project" value="TreeGrafter"/>
</dbReference>
<dbReference type="EC" id="3.2.2.27" evidence="7"/>
<evidence type="ECO:0000256" key="2">
    <source>
        <dbReference type="ARBA" id="ARBA00022763"/>
    </source>
</evidence>
<keyword evidence="5 7" id="KW-0234">DNA repair</keyword>
<evidence type="ECO:0000256" key="4">
    <source>
        <dbReference type="ARBA" id="ARBA00023128"/>
    </source>
</evidence>
<dbReference type="InterPro" id="IPR005122">
    <property type="entry name" value="Uracil-DNA_glycosylase-like"/>
</dbReference>
<gene>
    <name evidence="7 11" type="primary">UNG1</name>
    <name evidence="11" type="ORF">LshimejAT787_0803900</name>
</gene>
<keyword evidence="4 7" id="KW-0496">Mitochondrion</keyword>
<dbReference type="PANTHER" id="PTHR11264:SF0">
    <property type="entry name" value="URACIL-DNA GLYCOSYLASE"/>
    <property type="match status" value="1"/>
</dbReference>
<keyword evidence="12" id="KW-1185">Reference proteome</keyword>
<comment type="function">
    <text evidence="7">Excises uracil residues from the DNA which can arise as a result of misincorporation of dUMP residues by DNA polymerase or due to deamination of cytosine.</text>
</comment>
<dbReference type="SUPFAM" id="SSF52141">
    <property type="entry name" value="Uracil-DNA glycosylase-like"/>
    <property type="match status" value="1"/>
</dbReference>
<reference evidence="11" key="1">
    <citation type="submission" date="2022-07" db="EMBL/GenBank/DDBJ databases">
        <title>The genome of Lyophyllum shimeji provides insight into the initial evolution of ectomycorrhizal fungal genome.</title>
        <authorList>
            <person name="Kobayashi Y."/>
            <person name="Shibata T."/>
            <person name="Hirakawa H."/>
            <person name="Shigenobu S."/>
            <person name="Nishiyama T."/>
            <person name="Yamada A."/>
            <person name="Hasebe M."/>
            <person name="Kawaguchi M."/>
        </authorList>
    </citation>
    <scope>NUCLEOTIDE SEQUENCE</scope>
    <source>
        <strain evidence="11">AT787</strain>
    </source>
</reference>
<evidence type="ECO:0000259" key="10">
    <source>
        <dbReference type="SMART" id="SM00986"/>
    </source>
</evidence>
<dbReference type="Proteomes" id="UP001063166">
    <property type="component" value="Unassembled WGS sequence"/>
</dbReference>
<dbReference type="InterPro" id="IPR018085">
    <property type="entry name" value="Ura-DNA_Glyclase_AS"/>
</dbReference>
<sequence>MTGTVYLEDVETTRVVATKEENGPSSSSGGPGGVTKPATQSTSSVKRQRTLMDMLSGSQGSQGKNTSDEPSTKKLKLIASGVSSSSSSSLKSIDSRFGLQKLNSIAFSMSSFQETLTEEQKGLLRLECEVMGKSWLKLLKDEIKKPYFIALKKFLWEEGVRGPDGSSPKLRIYPAPRNIYAWSNTPLGKVKVVILGQDPYHGPRQAHGLCFSVPSGVAVPPSLKNIYAELKAEYPEFQIPNHGNLSAWAANGVLMLNTCLTVRAGEPGSHSNKGWEEFTDRVVDVVDKYGGANLPAAGKSSESTGIGRGVVFLAWGAWAAKRVVKLTSGKHLILKSAHPSPKSADRGFFGNNHFQLANEWLEAKYGLEGKVDWCNLDVKQEL</sequence>
<evidence type="ECO:0000256" key="3">
    <source>
        <dbReference type="ARBA" id="ARBA00022801"/>
    </source>
</evidence>
<dbReference type="InterPro" id="IPR002043">
    <property type="entry name" value="UDG_fam1"/>
</dbReference>
<evidence type="ECO:0000256" key="8">
    <source>
        <dbReference type="PROSITE-ProRule" id="PRU10072"/>
    </source>
</evidence>
<dbReference type="HAMAP" id="MF_00148">
    <property type="entry name" value="UDG"/>
    <property type="match status" value="1"/>
</dbReference>
<dbReference type="CDD" id="cd10027">
    <property type="entry name" value="UDG-F1-like"/>
    <property type="match status" value="1"/>
</dbReference>
<dbReference type="Pfam" id="PF03167">
    <property type="entry name" value="UDG"/>
    <property type="match status" value="1"/>
</dbReference>
<feature type="domain" description="Uracil-DNA glycosylase-like" evidence="10">
    <location>
        <begin position="183"/>
        <end position="361"/>
    </location>
</feature>
<keyword evidence="6 7" id="KW-0539">Nucleus</keyword>
<dbReference type="SMART" id="SM00987">
    <property type="entry name" value="UreE_C"/>
    <property type="match status" value="1"/>
</dbReference>
<dbReference type="GO" id="GO:0005634">
    <property type="term" value="C:nucleus"/>
    <property type="evidence" value="ECO:0007669"/>
    <property type="project" value="UniProtKB-SubCell"/>
</dbReference>
<keyword evidence="2 7" id="KW-0227">DNA damage</keyword>